<evidence type="ECO:0000256" key="1">
    <source>
        <dbReference type="SAM" id="SignalP"/>
    </source>
</evidence>
<keyword evidence="3" id="KW-1185">Reference proteome</keyword>
<reference evidence="2 3" key="1">
    <citation type="submission" date="2023-06" db="EMBL/GenBank/DDBJ databases">
        <title>Roseiconus lacunae JC819 isolated from Gulf of Mannar region, Tamil Nadu.</title>
        <authorList>
            <person name="Pk S."/>
            <person name="Ch S."/>
            <person name="Ch V.R."/>
        </authorList>
    </citation>
    <scope>NUCLEOTIDE SEQUENCE [LARGE SCALE GENOMIC DNA]</scope>
    <source>
        <strain evidence="2 3">JC819</strain>
    </source>
</reference>
<protein>
    <recommendedName>
        <fullName evidence="4">SLA1 homology domain-containing protein</fullName>
    </recommendedName>
</protein>
<feature type="chain" id="PRO_5047177727" description="SLA1 homology domain-containing protein" evidence="1">
    <location>
        <begin position="25"/>
        <end position="318"/>
    </location>
</feature>
<dbReference type="EMBL" id="JASZZN010000006">
    <property type="protein sequence ID" value="MDM4015646.1"/>
    <property type="molecule type" value="Genomic_DNA"/>
</dbReference>
<sequence length="318" mass="35202">MNRHFACFSFIGSLCIAMATSADAKPRTWSSLNGEVTLEGEMIASNDSTVILKRKRSGRLVAVELAELSAKDRAFVSAATTDASADENAQQSPMHTWTSRDGLKLKASIVAYGKKNYTLGKTRGVVTINGKAFSAMDPLHQAVALKVLSKLENQTFNDETDLKRFVSLLAGKPRTYPLEGVLMELASGDQIAVPFFMFSDQDLEVLKTGWESWQQAESSAQDRENLMLRSEAMDYQQSMTQSNEQQADYQRMEMLKLNMLAARTGLTSIWEVQMKPNPGVYGRPFSVMVPADNSKIATQMVLPNYPGYSLIGVRKASR</sequence>
<dbReference type="RefSeq" id="WP_149497398.1">
    <property type="nucleotide sequence ID" value="NZ_CP141221.1"/>
</dbReference>
<comment type="caution">
    <text evidence="2">The sequence shown here is derived from an EMBL/GenBank/DDBJ whole genome shotgun (WGS) entry which is preliminary data.</text>
</comment>
<feature type="signal peptide" evidence="1">
    <location>
        <begin position="1"/>
        <end position="24"/>
    </location>
</feature>
<gene>
    <name evidence="2" type="ORF">QTN89_09415</name>
</gene>
<evidence type="ECO:0008006" key="4">
    <source>
        <dbReference type="Google" id="ProtNLM"/>
    </source>
</evidence>
<proteinExistence type="predicted"/>
<accession>A0ABT7PHH7</accession>
<evidence type="ECO:0000313" key="3">
    <source>
        <dbReference type="Proteomes" id="UP001239462"/>
    </source>
</evidence>
<keyword evidence="1" id="KW-0732">Signal</keyword>
<name>A0ABT7PHH7_9BACT</name>
<dbReference type="Proteomes" id="UP001239462">
    <property type="component" value="Unassembled WGS sequence"/>
</dbReference>
<evidence type="ECO:0000313" key="2">
    <source>
        <dbReference type="EMBL" id="MDM4015646.1"/>
    </source>
</evidence>
<dbReference type="Gene3D" id="2.30.30.700">
    <property type="entry name" value="SLA1 homology domain 1"/>
    <property type="match status" value="1"/>
</dbReference>
<organism evidence="2 3">
    <name type="scientific">Roseiconus lacunae</name>
    <dbReference type="NCBI Taxonomy" id="2605694"/>
    <lineage>
        <taxon>Bacteria</taxon>
        <taxon>Pseudomonadati</taxon>
        <taxon>Planctomycetota</taxon>
        <taxon>Planctomycetia</taxon>
        <taxon>Pirellulales</taxon>
        <taxon>Pirellulaceae</taxon>
        <taxon>Roseiconus</taxon>
    </lineage>
</organism>